<evidence type="ECO:0000256" key="1">
    <source>
        <dbReference type="SAM" id="Phobius"/>
    </source>
</evidence>
<feature type="transmembrane region" description="Helical" evidence="1">
    <location>
        <begin position="55"/>
        <end position="76"/>
    </location>
</feature>
<dbReference type="KEGG" id="xdi:EZH22_19605"/>
<dbReference type="Proteomes" id="UP000596427">
    <property type="component" value="Chromosome"/>
</dbReference>
<dbReference type="GO" id="GO:0004713">
    <property type="term" value="F:protein tyrosine kinase activity"/>
    <property type="evidence" value="ECO:0007669"/>
    <property type="project" value="TreeGrafter"/>
</dbReference>
<dbReference type="InterPro" id="IPR050445">
    <property type="entry name" value="Bact_polysacc_biosynth/exp"/>
</dbReference>
<reference evidence="2 3" key="1">
    <citation type="submission" date="2020-10" db="EMBL/GenBank/DDBJ databases">
        <title>Degradation of 1,4-Dioxane by Xanthobacter sp. YN2, via a Novel Group-2 Soluble Di-Iron Monooxygenase.</title>
        <authorList>
            <person name="Ma F."/>
            <person name="Wang Y."/>
            <person name="Yang J."/>
            <person name="Guo H."/>
            <person name="Su D."/>
            <person name="Yu L."/>
        </authorList>
    </citation>
    <scope>NUCLEOTIDE SEQUENCE [LARGE SCALE GENOMIC DNA]</scope>
    <source>
        <strain evidence="2 3">YN2</strain>
    </source>
</reference>
<keyword evidence="1" id="KW-0472">Membrane</keyword>
<evidence type="ECO:0008006" key="4">
    <source>
        <dbReference type="Google" id="ProtNLM"/>
    </source>
</evidence>
<dbReference type="PANTHER" id="PTHR32309">
    <property type="entry name" value="TYROSINE-PROTEIN KINASE"/>
    <property type="match status" value="1"/>
</dbReference>
<sequence>MAGLPAAPPIRILLERGRALVARPFVRPALRWRRLPRTYGSGASASSRWFRLLRLSFVACVLVPAVLAAIFAAFVASPVYVSEARLAIREAIPERAGADPGDEGAKGAAGGILRGLSNLLGGLGTSQQSQAPFIFTNYVTSRSYVARLDEEGWLRRFFSRAGIDRWSALGADASLEDLWRYWNRHVTAAVDRRSEIVLLRVRAFSPQDARTLGERVVTDGERLLNDIVVRARADSVGRAREQLDRARRRYEQALVSQQEWRGRQRSVDPVQAADALGASLLRLEQERISADREMRALERLSAPDGPTLGVLRDRVRAVDSEIADFRARLAEPGARRSAVDALASYEEAELEVRFAETLQSIAVAGLQEAERRARAQSAFVNVFVPPSLPTTASEPKWWKTGLFVFALAGIFWINAMILLAVIRDHRH</sequence>
<dbReference type="AlphaFoldDB" id="A0A974SHE3"/>
<dbReference type="GO" id="GO:0005886">
    <property type="term" value="C:plasma membrane"/>
    <property type="evidence" value="ECO:0007669"/>
    <property type="project" value="TreeGrafter"/>
</dbReference>
<feature type="transmembrane region" description="Helical" evidence="1">
    <location>
        <begin position="397"/>
        <end position="422"/>
    </location>
</feature>
<keyword evidence="3" id="KW-1185">Reference proteome</keyword>
<keyword evidence="1" id="KW-1133">Transmembrane helix</keyword>
<keyword evidence="1" id="KW-0812">Transmembrane</keyword>
<accession>A0A974SHE3</accession>
<evidence type="ECO:0000313" key="2">
    <source>
        <dbReference type="EMBL" id="QRG05287.1"/>
    </source>
</evidence>
<evidence type="ECO:0000313" key="3">
    <source>
        <dbReference type="Proteomes" id="UP000596427"/>
    </source>
</evidence>
<dbReference type="PANTHER" id="PTHR32309:SF13">
    <property type="entry name" value="FERRIC ENTEROBACTIN TRANSPORT PROTEIN FEPE"/>
    <property type="match status" value="1"/>
</dbReference>
<proteinExistence type="predicted"/>
<dbReference type="EMBL" id="CP063362">
    <property type="protein sequence ID" value="QRG05287.1"/>
    <property type="molecule type" value="Genomic_DNA"/>
</dbReference>
<protein>
    <recommendedName>
        <fullName evidence="4">Capsule biosynthesis protein</fullName>
    </recommendedName>
</protein>
<name>A0A974SHE3_9HYPH</name>
<organism evidence="2 3">
    <name type="scientific">Xanthobacter dioxanivorans</name>
    <dbReference type="NCBI Taxonomy" id="2528964"/>
    <lineage>
        <taxon>Bacteria</taxon>
        <taxon>Pseudomonadati</taxon>
        <taxon>Pseudomonadota</taxon>
        <taxon>Alphaproteobacteria</taxon>
        <taxon>Hyphomicrobiales</taxon>
        <taxon>Xanthobacteraceae</taxon>
        <taxon>Xanthobacter</taxon>
    </lineage>
</organism>
<dbReference type="RefSeq" id="WP_203192155.1">
    <property type="nucleotide sequence ID" value="NZ_CP063362.1"/>
</dbReference>
<gene>
    <name evidence="2" type="ORF">EZH22_19605</name>
</gene>